<accession>A0ABW2PQF8</accession>
<organism evidence="2 3">
    <name type="scientific">Exiguobacterium aestuarii</name>
    <dbReference type="NCBI Taxonomy" id="273527"/>
    <lineage>
        <taxon>Bacteria</taxon>
        <taxon>Bacillati</taxon>
        <taxon>Bacillota</taxon>
        <taxon>Bacilli</taxon>
        <taxon>Bacillales</taxon>
        <taxon>Bacillales Family XII. Incertae Sedis</taxon>
        <taxon>Exiguobacterium</taxon>
    </lineage>
</organism>
<evidence type="ECO:0000313" key="2">
    <source>
        <dbReference type="EMBL" id="MFC7389895.1"/>
    </source>
</evidence>
<feature type="domain" description="N-acetyltransferase" evidence="1">
    <location>
        <begin position="1"/>
        <end position="167"/>
    </location>
</feature>
<protein>
    <submittedName>
        <fullName evidence="2">GNAT family N-acetyltransferase</fullName>
        <ecNumber evidence="2">2.3.-.-</ecNumber>
    </submittedName>
</protein>
<proteinExistence type="predicted"/>
<dbReference type="Gene3D" id="3.40.630.30">
    <property type="match status" value="1"/>
</dbReference>
<keyword evidence="2" id="KW-0808">Transferase</keyword>
<dbReference type="SUPFAM" id="SSF55729">
    <property type="entry name" value="Acyl-CoA N-acyltransferases (Nat)"/>
    <property type="match status" value="1"/>
</dbReference>
<comment type="caution">
    <text evidence="2">The sequence shown here is derived from an EMBL/GenBank/DDBJ whole genome shotgun (WGS) entry which is preliminary data.</text>
</comment>
<dbReference type="GO" id="GO:0016746">
    <property type="term" value="F:acyltransferase activity"/>
    <property type="evidence" value="ECO:0007669"/>
    <property type="project" value="UniProtKB-KW"/>
</dbReference>
<dbReference type="EC" id="2.3.-.-" evidence="2"/>
<gene>
    <name evidence="2" type="ORF">ACFQO8_07035</name>
</gene>
<sequence length="173" mass="19745">MDIRVAKPDDVYGIARVRVNGWRTTYRGIVPTEYLLKVSSGSIEWAERLRTALRQQEVAGFVATVDDEIVGFVLYGEERTGEYPDHTNEVYAIYILENHQGNGIGSALLEHAVQSMCEAGLLIWALEMNPFRTFYERKQGQVIDQKDREFGELLLREVAYGWETTRHDSIMGA</sequence>
<reference evidence="3" key="1">
    <citation type="journal article" date="2019" name="Int. J. Syst. Evol. Microbiol.">
        <title>The Global Catalogue of Microorganisms (GCM) 10K type strain sequencing project: providing services to taxonomists for standard genome sequencing and annotation.</title>
        <authorList>
            <consortium name="The Broad Institute Genomics Platform"/>
            <consortium name="The Broad Institute Genome Sequencing Center for Infectious Disease"/>
            <person name="Wu L."/>
            <person name="Ma J."/>
        </authorList>
    </citation>
    <scope>NUCLEOTIDE SEQUENCE [LARGE SCALE GENOMIC DNA]</scope>
    <source>
        <strain evidence="3">CCUG 55590</strain>
    </source>
</reference>
<dbReference type="Proteomes" id="UP001596439">
    <property type="component" value="Unassembled WGS sequence"/>
</dbReference>
<evidence type="ECO:0000313" key="3">
    <source>
        <dbReference type="Proteomes" id="UP001596439"/>
    </source>
</evidence>
<dbReference type="PROSITE" id="PS51186">
    <property type="entry name" value="GNAT"/>
    <property type="match status" value="1"/>
</dbReference>
<dbReference type="InterPro" id="IPR000182">
    <property type="entry name" value="GNAT_dom"/>
</dbReference>
<dbReference type="Pfam" id="PF00583">
    <property type="entry name" value="Acetyltransf_1"/>
    <property type="match status" value="1"/>
</dbReference>
<dbReference type="EMBL" id="JBHTCE010000001">
    <property type="protein sequence ID" value="MFC7389895.1"/>
    <property type="molecule type" value="Genomic_DNA"/>
</dbReference>
<keyword evidence="2" id="KW-0012">Acyltransferase</keyword>
<dbReference type="InterPro" id="IPR016181">
    <property type="entry name" value="Acyl_CoA_acyltransferase"/>
</dbReference>
<dbReference type="CDD" id="cd04301">
    <property type="entry name" value="NAT_SF"/>
    <property type="match status" value="1"/>
</dbReference>
<name>A0ABW2PQF8_9BACL</name>
<evidence type="ECO:0000259" key="1">
    <source>
        <dbReference type="PROSITE" id="PS51186"/>
    </source>
</evidence>
<dbReference type="RefSeq" id="WP_214788312.1">
    <property type="nucleotide sequence ID" value="NZ_JANIEL010000050.1"/>
</dbReference>
<keyword evidence="3" id="KW-1185">Reference proteome</keyword>